<sequence>MTAAEGHYGWTELLGADPRKLVAMARQRESEFALEPARDDHRSVINMLRHDFTNYDGNVYRSVTDRLYEEILDAIARDFPWLAHQCAYDKAGHPQRVPSWVAARRSAHREAQARQQRAREMVKHLHIGKRVMVSWRGSREATIIEIRRTQVRAAFTLPNGNRHVITRSAHEVQPIPLP</sequence>
<evidence type="ECO:0000313" key="2">
    <source>
        <dbReference type="Proteomes" id="UP000192284"/>
    </source>
</evidence>
<dbReference type="EMBL" id="MVHE01000006">
    <property type="protein sequence ID" value="ORA23839.1"/>
    <property type="molecule type" value="Genomic_DNA"/>
</dbReference>
<proteinExistence type="predicted"/>
<comment type="caution">
    <text evidence="1">The sequence shown here is derived from an EMBL/GenBank/DDBJ whole genome shotgun (WGS) entry which is preliminary data.</text>
</comment>
<protein>
    <submittedName>
        <fullName evidence="1">Uncharacterized protein</fullName>
    </submittedName>
</protein>
<organism evidence="1 2">
    <name type="scientific">Mycobacterium angelicum</name>
    <dbReference type="NCBI Taxonomy" id="470074"/>
    <lineage>
        <taxon>Bacteria</taxon>
        <taxon>Bacillati</taxon>
        <taxon>Actinomycetota</taxon>
        <taxon>Actinomycetes</taxon>
        <taxon>Mycobacteriales</taxon>
        <taxon>Mycobacteriaceae</taxon>
        <taxon>Mycobacterium</taxon>
    </lineage>
</organism>
<reference evidence="1 2" key="1">
    <citation type="submission" date="2017-02" db="EMBL/GenBank/DDBJ databases">
        <title>The new phylogeny of genus Mycobacterium.</title>
        <authorList>
            <person name="Tortoli E."/>
            <person name="Trovato A."/>
            <person name="Cirillo D.M."/>
        </authorList>
    </citation>
    <scope>NUCLEOTIDE SEQUENCE [LARGE SCALE GENOMIC DNA]</scope>
    <source>
        <strain evidence="1 2">DSM 45057</strain>
    </source>
</reference>
<evidence type="ECO:0000313" key="1">
    <source>
        <dbReference type="EMBL" id="ORA23839.1"/>
    </source>
</evidence>
<name>A0A1X0A1A2_MYCAN</name>
<gene>
    <name evidence="1" type="ORF">BST12_06695</name>
</gene>
<accession>A0A1X0A1A2</accession>
<dbReference type="AlphaFoldDB" id="A0A1X0A1A2"/>
<keyword evidence="2" id="KW-1185">Reference proteome</keyword>
<dbReference type="Proteomes" id="UP000192284">
    <property type="component" value="Unassembled WGS sequence"/>
</dbReference>